<dbReference type="Proteomes" id="UP000887565">
    <property type="component" value="Unplaced"/>
</dbReference>
<dbReference type="WBParaSite" id="nRc.2.0.1.t08588-RA">
    <property type="protein sequence ID" value="nRc.2.0.1.t08588-RA"/>
    <property type="gene ID" value="nRc.2.0.1.g08588"/>
</dbReference>
<evidence type="ECO:0000313" key="2">
    <source>
        <dbReference type="WBParaSite" id="nRc.2.0.1.t08588-RA"/>
    </source>
</evidence>
<accession>A0A915I380</accession>
<proteinExistence type="predicted"/>
<protein>
    <submittedName>
        <fullName evidence="2">Uncharacterized protein</fullName>
    </submittedName>
</protein>
<sequence>MSNQRGNAQCPSATLPKEIQHLQSEMAQLTAHIAQLMAQQMAPAPRNPRCSGFSISTDNCLTAAAEIRNAGHFKPIKDATNDWRHQPNCIVRTDGGYTGIRPICCPRTAARNSNGLCTEVISQMELMNLIDSSSITDAMRAVSSTDLAKKYWHLPWGLLNELFEVEALTGANVVLLAPAAMQILRPEVTRPAL</sequence>
<organism evidence="1 2">
    <name type="scientific">Romanomermis culicivorax</name>
    <name type="common">Nematode worm</name>
    <dbReference type="NCBI Taxonomy" id="13658"/>
    <lineage>
        <taxon>Eukaryota</taxon>
        <taxon>Metazoa</taxon>
        <taxon>Ecdysozoa</taxon>
        <taxon>Nematoda</taxon>
        <taxon>Enoplea</taxon>
        <taxon>Dorylaimia</taxon>
        <taxon>Mermithida</taxon>
        <taxon>Mermithoidea</taxon>
        <taxon>Mermithidae</taxon>
        <taxon>Romanomermis</taxon>
    </lineage>
</organism>
<keyword evidence="1" id="KW-1185">Reference proteome</keyword>
<evidence type="ECO:0000313" key="1">
    <source>
        <dbReference type="Proteomes" id="UP000887565"/>
    </source>
</evidence>
<name>A0A915I380_ROMCU</name>
<reference evidence="2" key="1">
    <citation type="submission" date="2022-11" db="UniProtKB">
        <authorList>
            <consortium name="WormBaseParasite"/>
        </authorList>
    </citation>
    <scope>IDENTIFICATION</scope>
</reference>
<dbReference type="AlphaFoldDB" id="A0A915I380"/>